<comment type="subcellular location">
    <subcellularLocation>
        <location evidence="1">Cell membrane</location>
        <topology evidence="1">Multi-pass membrane protein</topology>
    </subcellularLocation>
</comment>
<sequence length="362" mass="37991">MAIAYSAVNTHVRTANRRWPWLIMLSAVLIASALAAGAVKLQWPVLTEGSLHAVQHWLGLADAPSAAHSSQLYVFWYMRLPRVLFALLAGAALGYSGALCQGLFRNPLADPGLLGVTTGAACAAALSIVVAGSLPWSLSPALRGWLLPVAAFSGALITCLLLDAVARWLTPGSVTGLLLTGIAMNALAAAVIGICTYLSTDEQLRNLSFWTLGSLSAASWPALIALSIILLLSLQRLKRTAQALNAMSLGAQTAAHSGVNIAALRWRVILTVAILTGVVMAWCGAIGFIGLIAAHLVRMQYGADQRIVLPGAMLSGALVLLLADTLARTLALPAEIPVGILTALCGSPVLLMLLYQSRHRLY</sequence>
<evidence type="ECO:0000256" key="3">
    <source>
        <dbReference type="ARBA" id="ARBA00022448"/>
    </source>
</evidence>
<comment type="similarity">
    <text evidence="2">Belongs to the binding-protein-dependent transport system permease family. FecCD subfamily.</text>
</comment>
<feature type="transmembrane region" description="Helical" evidence="8">
    <location>
        <begin position="83"/>
        <end position="104"/>
    </location>
</feature>
<evidence type="ECO:0000256" key="5">
    <source>
        <dbReference type="ARBA" id="ARBA00022692"/>
    </source>
</evidence>
<evidence type="ECO:0000256" key="8">
    <source>
        <dbReference type="SAM" id="Phobius"/>
    </source>
</evidence>
<dbReference type="Pfam" id="PF01032">
    <property type="entry name" value="FecCD"/>
    <property type="match status" value="1"/>
</dbReference>
<evidence type="ECO:0000256" key="4">
    <source>
        <dbReference type="ARBA" id="ARBA00022475"/>
    </source>
</evidence>
<dbReference type="Proteomes" id="UP000653343">
    <property type="component" value="Unassembled WGS sequence"/>
</dbReference>
<reference evidence="10" key="1">
    <citation type="journal article" date="2019" name="Int. J. Syst. Evol. Microbiol.">
        <title>The Global Catalogue of Microorganisms (GCM) 10K type strain sequencing project: providing services to taxonomists for standard genome sequencing and annotation.</title>
        <authorList>
            <consortium name="The Broad Institute Genomics Platform"/>
            <consortium name="The Broad Institute Genome Sequencing Center for Infectious Disease"/>
            <person name="Wu L."/>
            <person name="Ma J."/>
        </authorList>
    </citation>
    <scope>NUCLEOTIDE SEQUENCE [LARGE SCALE GENOMIC DNA]</scope>
    <source>
        <strain evidence="10">KCTC 23917</strain>
    </source>
</reference>
<accession>A0ABQ2XVZ1</accession>
<feature type="transmembrane region" description="Helical" evidence="8">
    <location>
        <begin position="145"/>
        <end position="165"/>
    </location>
</feature>
<comment type="caution">
    <text evidence="9">The sequence shown here is derived from an EMBL/GenBank/DDBJ whole genome shotgun (WGS) entry which is preliminary data.</text>
</comment>
<evidence type="ECO:0000313" key="10">
    <source>
        <dbReference type="Proteomes" id="UP000653343"/>
    </source>
</evidence>
<dbReference type="CDD" id="cd06550">
    <property type="entry name" value="TM_ABC_iron-siderophores_like"/>
    <property type="match status" value="1"/>
</dbReference>
<organism evidence="9 10">
    <name type="scientific">Undibacterium squillarum</name>
    <dbReference type="NCBI Taxonomy" id="1131567"/>
    <lineage>
        <taxon>Bacteria</taxon>
        <taxon>Pseudomonadati</taxon>
        <taxon>Pseudomonadota</taxon>
        <taxon>Betaproteobacteria</taxon>
        <taxon>Burkholderiales</taxon>
        <taxon>Oxalobacteraceae</taxon>
        <taxon>Undibacterium</taxon>
    </lineage>
</organism>
<feature type="transmembrane region" description="Helical" evidence="8">
    <location>
        <begin position="307"/>
        <end position="330"/>
    </location>
</feature>
<dbReference type="EMBL" id="BMYU01000002">
    <property type="protein sequence ID" value="GGX35740.1"/>
    <property type="molecule type" value="Genomic_DNA"/>
</dbReference>
<dbReference type="SUPFAM" id="SSF81345">
    <property type="entry name" value="ABC transporter involved in vitamin B12 uptake, BtuC"/>
    <property type="match status" value="1"/>
</dbReference>
<dbReference type="InterPro" id="IPR037294">
    <property type="entry name" value="ABC_BtuC-like"/>
</dbReference>
<evidence type="ECO:0000256" key="2">
    <source>
        <dbReference type="ARBA" id="ARBA00007935"/>
    </source>
</evidence>
<proteinExistence type="inferred from homology"/>
<gene>
    <name evidence="9" type="ORF">GCM10010946_11550</name>
</gene>
<dbReference type="RefSeq" id="WP_229793057.1">
    <property type="nucleotide sequence ID" value="NZ_BMYU01000002.1"/>
</dbReference>
<protein>
    <submittedName>
        <fullName evidence="9">ABC transporter permease</fullName>
    </submittedName>
</protein>
<feature type="transmembrane region" description="Helical" evidence="8">
    <location>
        <begin position="21"/>
        <end position="39"/>
    </location>
</feature>
<evidence type="ECO:0000256" key="6">
    <source>
        <dbReference type="ARBA" id="ARBA00022989"/>
    </source>
</evidence>
<keyword evidence="7 8" id="KW-0472">Membrane</keyword>
<feature type="transmembrane region" description="Helical" evidence="8">
    <location>
        <begin position="269"/>
        <end position="295"/>
    </location>
</feature>
<name>A0ABQ2XVZ1_9BURK</name>
<evidence type="ECO:0000256" key="1">
    <source>
        <dbReference type="ARBA" id="ARBA00004651"/>
    </source>
</evidence>
<keyword evidence="10" id="KW-1185">Reference proteome</keyword>
<dbReference type="PANTHER" id="PTHR30472:SF25">
    <property type="entry name" value="ABC TRANSPORTER PERMEASE PROTEIN MJ0876-RELATED"/>
    <property type="match status" value="1"/>
</dbReference>
<keyword evidence="6 8" id="KW-1133">Transmembrane helix</keyword>
<evidence type="ECO:0000256" key="7">
    <source>
        <dbReference type="ARBA" id="ARBA00023136"/>
    </source>
</evidence>
<keyword evidence="3" id="KW-0813">Transport</keyword>
<keyword evidence="4" id="KW-1003">Cell membrane</keyword>
<keyword evidence="5 8" id="KW-0812">Transmembrane</keyword>
<feature type="transmembrane region" description="Helical" evidence="8">
    <location>
        <begin position="211"/>
        <end position="232"/>
    </location>
</feature>
<dbReference type="PANTHER" id="PTHR30472">
    <property type="entry name" value="FERRIC ENTEROBACTIN TRANSPORT SYSTEM PERMEASE PROTEIN"/>
    <property type="match status" value="1"/>
</dbReference>
<evidence type="ECO:0000313" key="9">
    <source>
        <dbReference type="EMBL" id="GGX35740.1"/>
    </source>
</evidence>
<feature type="transmembrane region" description="Helical" evidence="8">
    <location>
        <begin position="336"/>
        <end position="355"/>
    </location>
</feature>
<feature type="transmembrane region" description="Helical" evidence="8">
    <location>
        <begin position="111"/>
        <end position="133"/>
    </location>
</feature>
<dbReference type="InterPro" id="IPR000522">
    <property type="entry name" value="ABC_transptr_permease_BtuC"/>
</dbReference>
<feature type="transmembrane region" description="Helical" evidence="8">
    <location>
        <begin position="177"/>
        <end position="199"/>
    </location>
</feature>
<dbReference type="Gene3D" id="1.10.3470.10">
    <property type="entry name" value="ABC transporter involved in vitamin B12 uptake, BtuC"/>
    <property type="match status" value="1"/>
</dbReference>